<gene>
    <name evidence="1" type="ORF">CEP51_008428</name>
</gene>
<reference evidence="1 2" key="1">
    <citation type="submission" date="2017-06" db="EMBL/GenBank/DDBJ databases">
        <title>Comparative genomic analysis of Ambrosia Fusariam Clade fungi.</title>
        <authorList>
            <person name="Stajich J.E."/>
            <person name="Carrillo J."/>
            <person name="Kijimoto T."/>
            <person name="Eskalen A."/>
            <person name="O'Donnell K."/>
            <person name="Kasson M."/>
        </authorList>
    </citation>
    <scope>NUCLEOTIDE SEQUENCE [LARGE SCALE GENOMIC DNA]</scope>
    <source>
        <strain evidence="1 2">NRRL62606</strain>
    </source>
</reference>
<organism evidence="1 2">
    <name type="scientific">Fusarium floridanum</name>
    <dbReference type="NCBI Taxonomy" id="1325733"/>
    <lineage>
        <taxon>Eukaryota</taxon>
        <taxon>Fungi</taxon>
        <taxon>Dikarya</taxon>
        <taxon>Ascomycota</taxon>
        <taxon>Pezizomycotina</taxon>
        <taxon>Sordariomycetes</taxon>
        <taxon>Hypocreomycetidae</taxon>
        <taxon>Hypocreales</taxon>
        <taxon>Nectriaceae</taxon>
        <taxon>Fusarium</taxon>
        <taxon>Fusarium solani species complex</taxon>
    </lineage>
</organism>
<keyword evidence="2" id="KW-1185">Reference proteome</keyword>
<comment type="caution">
    <text evidence="1">The sequence shown here is derived from an EMBL/GenBank/DDBJ whole genome shotgun (WGS) entry which is preliminary data.</text>
</comment>
<sequence length="83" mass="9415">MVIFPSSPSFGTSIDPYVKLHKECDHSTKWLSTASDLVLWSEDVRHSLKDSTWVSVVWIFSLRPLAEFNPMSITGIWEGMAKS</sequence>
<evidence type="ECO:0000313" key="1">
    <source>
        <dbReference type="EMBL" id="RSL78189.1"/>
    </source>
</evidence>
<dbReference type="AlphaFoldDB" id="A0A428RKZ0"/>
<protein>
    <submittedName>
        <fullName evidence="1">Uncharacterized protein</fullName>
    </submittedName>
</protein>
<accession>A0A428RKZ0</accession>
<proteinExistence type="predicted"/>
<dbReference type="Proteomes" id="UP000287972">
    <property type="component" value="Unassembled WGS sequence"/>
</dbReference>
<evidence type="ECO:0000313" key="2">
    <source>
        <dbReference type="Proteomes" id="UP000287972"/>
    </source>
</evidence>
<name>A0A428RKZ0_9HYPO</name>
<dbReference type="EMBL" id="NKCL01000218">
    <property type="protein sequence ID" value="RSL78189.1"/>
    <property type="molecule type" value="Genomic_DNA"/>
</dbReference>